<feature type="region of interest" description="Disordered" evidence="1">
    <location>
        <begin position="186"/>
        <end position="215"/>
    </location>
</feature>
<sequence length="963" mass="109219">MQQLHPKSPSLSLANLQFHGSQAHLHADPEDFERHQRVLNKRHERITSHLDCFIRLHVCLDRPEVSFHIVADRRNTIEYLTHQIEAEYVYKYAFPISEEGKDTAPIEGFMPLEVGELTAKNSVVLKYEDVIGESLDADLVVKVVNVFEINGVIPAEPSEEFDVVNLGLIDLAEEPDRAVSKRPTLSNSLFMTPPESTNSERHSAIGSVSRRKSNQSRRRSIMSIFTMSAAKEPMPNMDDSLLFEMLRNLVGIEMLISFCLTDFTVENLLFWLDVQVFRSCPENLASQFGGYIYNMYLVSDAPVKVNVTGDLMYDINAAIVNQVGVDMTMFDDAQQHVYSLLKMKTLTRFKKSKLYSSFEAYRSKNEELYKSKSFSGKFYDGLCFKKPPSLGEDAPKAEKQQSGTDNDGTYRDIVLERVVHRYARDCRFFDEHGYYADPDHSSEIDRTQRKKMEKKLSKFFGERPGASDLDRQKYMIDCLKKAVADTNAQALLSQFDQEASHGASDTSSSELPGVNADGSVNVAVLKKKKFEKLVDFFGEPLPRDERKFLNNDHMLQYPENSALAKYKSHPSLDALDEAVDTVNDLTPDEKRNMTKKARKIINVLGDQSAEKKLKESRGSVFMQRPSGSFSANAVKLTENEETGAQVGTPLQSYIDQLTGSMSDSSNDSGEEEVNPNPELTEEEMKQIRKLRKKRLSKLTAFLGEEAGMIEVASTPNAAKQNLTKEEKVQQRKRLQKLERVMGELVTTDILENALDVTEADYPAVDPRGRRFSQNNNASPVKKKPMTVFIGFDPINELKEVRTVNAALSEIPTINIPPPPTDRKRAASKHHENLVRLNKMLQEESIHRALDLMDEMLDFNIDAVNAIKSKNVRKKKLKKLRKFFGDTLNPVQLFEQNVVAELEMTIADEVEDPEELKKLNEELTTLRGQVALRVSELQQGWDERQSRRSQVSVDRPSVNSTKEL</sequence>
<feature type="region of interest" description="Disordered" evidence="1">
    <location>
        <begin position="938"/>
        <end position="963"/>
    </location>
</feature>
<dbReference type="PANTHER" id="PTHR10845">
    <property type="entry name" value="REGULATOR OF G PROTEIN SIGNALING"/>
    <property type="match status" value="1"/>
</dbReference>
<gene>
    <name evidence="3" type="ORF">CcCBS67573_g02065</name>
</gene>
<feature type="compositionally biased region" description="Polar residues" evidence="1">
    <location>
        <begin position="186"/>
        <end position="197"/>
    </location>
</feature>
<dbReference type="PRINTS" id="PR01301">
    <property type="entry name" value="RGSPROTEIN"/>
</dbReference>
<dbReference type="SUPFAM" id="SSF48097">
    <property type="entry name" value="Regulator of G-protein signaling, RGS"/>
    <property type="match status" value="1"/>
</dbReference>
<dbReference type="Proteomes" id="UP000320333">
    <property type="component" value="Unassembled WGS sequence"/>
</dbReference>
<dbReference type="SMART" id="SM00315">
    <property type="entry name" value="RGS"/>
    <property type="match status" value="1"/>
</dbReference>
<dbReference type="PANTHER" id="PTHR10845:SF192">
    <property type="entry name" value="DOUBLE HIT, ISOFORM B"/>
    <property type="match status" value="1"/>
</dbReference>
<feature type="domain" description="RGS" evidence="2">
    <location>
        <begin position="241"/>
        <end position="359"/>
    </location>
</feature>
<evidence type="ECO:0000256" key="1">
    <source>
        <dbReference type="SAM" id="MobiDB-lite"/>
    </source>
</evidence>
<proteinExistence type="predicted"/>
<keyword evidence="4" id="KW-1185">Reference proteome</keyword>
<protein>
    <recommendedName>
        <fullName evidence="2">RGS domain-containing protein</fullName>
    </recommendedName>
</protein>
<evidence type="ECO:0000313" key="3">
    <source>
        <dbReference type="EMBL" id="TPX76651.1"/>
    </source>
</evidence>
<organism evidence="3 4">
    <name type="scientific">Chytriomyces confervae</name>
    <dbReference type="NCBI Taxonomy" id="246404"/>
    <lineage>
        <taxon>Eukaryota</taxon>
        <taxon>Fungi</taxon>
        <taxon>Fungi incertae sedis</taxon>
        <taxon>Chytridiomycota</taxon>
        <taxon>Chytridiomycota incertae sedis</taxon>
        <taxon>Chytridiomycetes</taxon>
        <taxon>Chytridiales</taxon>
        <taxon>Chytriomycetaceae</taxon>
        <taxon>Chytriomyces</taxon>
    </lineage>
</organism>
<reference evidence="3 4" key="1">
    <citation type="journal article" date="2019" name="Sci. Rep.">
        <title>Comparative genomics of chytrid fungi reveal insights into the obligate biotrophic and pathogenic lifestyle of Synchytrium endobioticum.</title>
        <authorList>
            <person name="van de Vossenberg B.T.L.H."/>
            <person name="Warris S."/>
            <person name="Nguyen H.D.T."/>
            <person name="van Gent-Pelzer M.P.E."/>
            <person name="Joly D.L."/>
            <person name="van de Geest H.C."/>
            <person name="Bonants P.J.M."/>
            <person name="Smith D.S."/>
            <person name="Levesque C.A."/>
            <person name="van der Lee T.A.J."/>
        </authorList>
    </citation>
    <scope>NUCLEOTIDE SEQUENCE [LARGE SCALE GENOMIC DNA]</scope>
    <source>
        <strain evidence="3 4">CBS 675.73</strain>
    </source>
</reference>
<dbReference type="InterPro" id="IPR016137">
    <property type="entry name" value="RGS"/>
</dbReference>
<dbReference type="AlphaFoldDB" id="A0A507FJP7"/>
<evidence type="ECO:0000259" key="2">
    <source>
        <dbReference type="PROSITE" id="PS50132"/>
    </source>
</evidence>
<accession>A0A507FJP7</accession>
<feature type="compositionally biased region" description="Polar residues" evidence="1">
    <location>
        <begin position="657"/>
        <end position="667"/>
    </location>
</feature>
<comment type="caution">
    <text evidence="3">The sequence shown here is derived from an EMBL/GenBank/DDBJ whole genome shotgun (WGS) entry which is preliminary data.</text>
</comment>
<dbReference type="PROSITE" id="PS50132">
    <property type="entry name" value="RGS"/>
    <property type="match status" value="1"/>
</dbReference>
<feature type="compositionally biased region" description="Low complexity" evidence="1">
    <location>
        <begin position="947"/>
        <end position="957"/>
    </location>
</feature>
<dbReference type="InterPro" id="IPR044926">
    <property type="entry name" value="RGS_subdomain_2"/>
</dbReference>
<evidence type="ECO:0000313" key="4">
    <source>
        <dbReference type="Proteomes" id="UP000320333"/>
    </source>
</evidence>
<dbReference type="CDD" id="cd07440">
    <property type="entry name" value="RGS"/>
    <property type="match status" value="1"/>
</dbReference>
<dbReference type="OrthoDB" id="196547at2759"/>
<dbReference type="Gene3D" id="1.10.167.10">
    <property type="entry name" value="Regulator of G-protein Signalling 4, domain 2"/>
    <property type="match status" value="1"/>
</dbReference>
<dbReference type="InterPro" id="IPR036305">
    <property type="entry name" value="RGS_sf"/>
</dbReference>
<dbReference type="Pfam" id="PF00615">
    <property type="entry name" value="RGS"/>
    <property type="match status" value="1"/>
</dbReference>
<dbReference type="EMBL" id="QEAP01000040">
    <property type="protein sequence ID" value="TPX76651.1"/>
    <property type="molecule type" value="Genomic_DNA"/>
</dbReference>
<name>A0A507FJP7_9FUNG</name>
<dbReference type="STRING" id="246404.A0A507FJP7"/>
<feature type="region of interest" description="Disordered" evidence="1">
    <location>
        <begin position="657"/>
        <end position="679"/>
    </location>
</feature>